<evidence type="ECO:0000256" key="1">
    <source>
        <dbReference type="ARBA" id="ARBA00004651"/>
    </source>
</evidence>
<dbReference type="GO" id="GO:0004993">
    <property type="term" value="F:G protein-coupled serotonin receptor activity"/>
    <property type="evidence" value="ECO:0007669"/>
    <property type="project" value="TreeGrafter"/>
</dbReference>
<dbReference type="GO" id="GO:0016907">
    <property type="term" value="F:G protein-coupled acetylcholine receptor activity"/>
    <property type="evidence" value="ECO:0007669"/>
    <property type="project" value="InterPro"/>
</dbReference>
<dbReference type="InterPro" id="IPR000276">
    <property type="entry name" value="GPCR_Rhodpsn"/>
</dbReference>
<dbReference type="PRINTS" id="PR00243">
    <property type="entry name" value="MUSCARINICR"/>
</dbReference>
<feature type="transmembrane region" description="Helical" evidence="12">
    <location>
        <begin position="147"/>
        <end position="172"/>
    </location>
</feature>
<organism evidence="14 15">
    <name type="scientific">Strigamia maritima</name>
    <name type="common">European centipede</name>
    <name type="synonym">Geophilus maritimus</name>
    <dbReference type="NCBI Taxonomy" id="126957"/>
    <lineage>
        <taxon>Eukaryota</taxon>
        <taxon>Metazoa</taxon>
        <taxon>Ecdysozoa</taxon>
        <taxon>Arthropoda</taxon>
        <taxon>Myriapoda</taxon>
        <taxon>Chilopoda</taxon>
        <taxon>Pleurostigmophora</taxon>
        <taxon>Geophilomorpha</taxon>
        <taxon>Linotaeniidae</taxon>
        <taxon>Strigamia</taxon>
    </lineage>
</organism>
<dbReference type="GO" id="GO:0007197">
    <property type="term" value="P:adenylate cyclase-inhibiting G protein-coupled acetylcholine receptor signaling pathway"/>
    <property type="evidence" value="ECO:0007669"/>
    <property type="project" value="TreeGrafter"/>
</dbReference>
<feature type="compositionally biased region" description="Basic residues" evidence="11">
    <location>
        <begin position="540"/>
        <end position="549"/>
    </location>
</feature>
<dbReference type="Gene3D" id="1.20.1070.10">
    <property type="entry name" value="Rhodopsin 7-helix transmembrane proteins"/>
    <property type="match status" value="2"/>
</dbReference>
<dbReference type="GO" id="GO:0045202">
    <property type="term" value="C:synapse"/>
    <property type="evidence" value="ECO:0007669"/>
    <property type="project" value="TreeGrafter"/>
</dbReference>
<feature type="domain" description="G-protein coupled receptors family 1 profile" evidence="13">
    <location>
        <begin position="47"/>
        <end position="615"/>
    </location>
</feature>
<evidence type="ECO:0000256" key="7">
    <source>
        <dbReference type="ARBA" id="ARBA00023136"/>
    </source>
</evidence>
<reference evidence="15" key="1">
    <citation type="submission" date="2011-05" db="EMBL/GenBank/DDBJ databases">
        <authorList>
            <person name="Richards S.R."/>
            <person name="Qu J."/>
            <person name="Jiang H."/>
            <person name="Jhangiani S.N."/>
            <person name="Agravi P."/>
            <person name="Goodspeed R."/>
            <person name="Gross S."/>
            <person name="Mandapat C."/>
            <person name="Jackson L."/>
            <person name="Mathew T."/>
            <person name="Pu L."/>
            <person name="Thornton R."/>
            <person name="Saada N."/>
            <person name="Wilczek-Boney K.B."/>
            <person name="Lee S."/>
            <person name="Kovar C."/>
            <person name="Wu Y."/>
            <person name="Scherer S.E."/>
            <person name="Worley K.C."/>
            <person name="Muzny D.M."/>
            <person name="Gibbs R."/>
        </authorList>
    </citation>
    <scope>NUCLEOTIDE SEQUENCE</scope>
    <source>
        <strain evidence="15">Brora</strain>
    </source>
</reference>
<reference evidence="14" key="2">
    <citation type="submission" date="2015-02" db="UniProtKB">
        <authorList>
            <consortium name="EnsemblMetazoa"/>
        </authorList>
    </citation>
    <scope>IDENTIFICATION</scope>
</reference>
<dbReference type="EnsemblMetazoa" id="SMAR008980-RA">
    <property type="protein sequence ID" value="SMAR008980-PA"/>
    <property type="gene ID" value="SMAR008980"/>
</dbReference>
<feature type="compositionally biased region" description="Polar residues" evidence="11">
    <location>
        <begin position="367"/>
        <end position="382"/>
    </location>
</feature>
<dbReference type="SUPFAM" id="SSF81321">
    <property type="entry name" value="Family A G protein-coupled receptor-like"/>
    <property type="match status" value="1"/>
</dbReference>
<feature type="transmembrane region" description="Helical" evidence="12">
    <location>
        <begin position="192"/>
        <end position="215"/>
    </location>
</feature>
<comment type="subcellular location">
    <subcellularLocation>
        <location evidence="1">Cell membrane</location>
        <topology evidence="1">Multi-pass membrane protein</topology>
    </subcellularLocation>
</comment>
<evidence type="ECO:0000256" key="9">
    <source>
        <dbReference type="ARBA" id="ARBA00023224"/>
    </source>
</evidence>
<dbReference type="PROSITE" id="PS50262">
    <property type="entry name" value="G_PROTEIN_RECEP_F1_2"/>
    <property type="match status" value="1"/>
</dbReference>
<evidence type="ECO:0000313" key="14">
    <source>
        <dbReference type="EnsemblMetazoa" id="SMAR008980-PA"/>
    </source>
</evidence>
<dbReference type="OMA" id="IPVTLWH"/>
<feature type="transmembrane region" description="Helical" evidence="12">
    <location>
        <begin position="561"/>
        <end position="579"/>
    </location>
</feature>
<feature type="region of interest" description="Disordered" evidence="11">
    <location>
        <begin position="534"/>
        <end position="555"/>
    </location>
</feature>
<feature type="transmembrane region" description="Helical" evidence="12">
    <location>
        <begin position="105"/>
        <end position="126"/>
    </location>
</feature>
<keyword evidence="5 12" id="KW-1133">Transmembrane helix</keyword>
<proteinExistence type="inferred from homology"/>
<dbReference type="HOGENOM" id="CLU_009579_25_1_1"/>
<evidence type="ECO:0000256" key="12">
    <source>
        <dbReference type="SAM" id="Phobius"/>
    </source>
</evidence>
<keyword evidence="15" id="KW-1185">Reference proteome</keyword>
<keyword evidence="4 10" id="KW-0812">Transmembrane</keyword>
<feature type="compositionally biased region" description="Polar residues" evidence="11">
    <location>
        <begin position="507"/>
        <end position="516"/>
    </location>
</feature>
<dbReference type="eggNOG" id="KOG4220">
    <property type="taxonomic scope" value="Eukaryota"/>
</dbReference>
<dbReference type="PRINTS" id="PR00237">
    <property type="entry name" value="GPCRRHODOPSN"/>
</dbReference>
<dbReference type="PROSITE" id="PS00237">
    <property type="entry name" value="G_PROTEIN_RECEP_F1_1"/>
    <property type="match status" value="1"/>
</dbReference>
<dbReference type="AlphaFoldDB" id="T1J5S4"/>
<feature type="compositionally biased region" description="Basic and acidic residues" evidence="11">
    <location>
        <begin position="234"/>
        <end position="253"/>
    </location>
</feature>
<evidence type="ECO:0000256" key="4">
    <source>
        <dbReference type="ARBA" id="ARBA00022692"/>
    </source>
</evidence>
<keyword evidence="7 12" id="KW-0472">Membrane</keyword>
<feature type="compositionally biased region" description="Gly residues" evidence="11">
    <location>
        <begin position="264"/>
        <end position="276"/>
    </location>
</feature>
<dbReference type="STRING" id="126957.T1J5S4"/>
<evidence type="ECO:0000256" key="11">
    <source>
        <dbReference type="SAM" id="MobiDB-lite"/>
    </source>
</evidence>
<dbReference type="PhylomeDB" id="T1J5S4"/>
<feature type="region of interest" description="Disordered" evidence="11">
    <location>
        <begin position="490"/>
        <end position="517"/>
    </location>
</feature>
<evidence type="ECO:0000256" key="2">
    <source>
        <dbReference type="ARBA" id="ARBA00010663"/>
    </source>
</evidence>
<dbReference type="PANTHER" id="PTHR24247:SF265">
    <property type="entry name" value="MUSCARINIC ACETYLCHOLINE RECEPTOR DM1"/>
    <property type="match status" value="1"/>
</dbReference>
<dbReference type="GO" id="GO:0005886">
    <property type="term" value="C:plasma membrane"/>
    <property type="evidence" value="ECO:0007669"/>
    <property type="project" value="UniProtKB-SubCell"/>
</dbReference>
<feature type="transmembrane region" description="Helical" evidence="12">
    <location>
        <begin position="30"/>
        <end position="55"/>
    </location>
</feature>
<feature type="transmembrane region" description="Helical" evidence="12">
    <location>
        <begin position="67"/>
        <end position="93"/>
    </location>
</feature>
<feature type="transmembrane region" description="Helical" evidence="12">
    <location>
        <begin position="599"/>
        <end position="618"/>
    </location>
</feature>
<sequence>MDASTAMTESLNEWNGTSSPATKHFSIYEVVGISIVAGFLSVVTVVGNLMVMISFQMDKQLQTISNYFLLSLAIADFAIGLISMPLFTMYTVLGSWVLGSSICDTWLALDYLMSNASVLNLLIISFDRYFSVTRPLTYRARRTTRRAICMIASAWIISLILWPPWIYSWPYIEGRRSVPENECYIQFLETNLYITFGTAIAAFYLPVTVMIILYWRIWRETEKRQKDLTNLQAGKKENSKRSTSSDEIVHDTEGGTTTTTTTSGGAGASAGTGAGSGAAAAATTVAAAVEWKRARSDSSANVDDQLETTYVPTAMCIENPRYLKVPGRTKRRTWRHVFSACVRSLRIDRDTEVAEEDSTSEAGHGSPGNTTPASAETPVQTSVSRCTSLNFAAAQPSSRASREVPRVDSMIPLIERSAATTGPARVPQQQSRSHSSDSVYTILIRFPTESSLDCGAQPSIKMITEEDDQGLPDEHLSTCRPLALESPCLRRSDSHQSDVGVHPPCTTPSRRMSQPPEQIKLPLNTKLVPKQVLAKAAPPPKKKPKKKSQERKQDRKAAKTLSAILLAFIITWTPYNVFVLIRTLSGCHDECISKELWDFSYYLCYINSTVNPLCYALCNASFRRTYIRILRCKWHTKKRNPNRGYYN</sequence>
<evidence type="ECO:0000256" key="6">
    <source>
        <dbReference type="ARBA" id="ARBA00023040"/>
    </source>
</evidence>
<dbReference type="Pfam" id="PF00001">
    <property type="entry name" value="7tm_1"/>
    <property type="match status" value="2"/>
</dbReference>
<dbReference type="GO" id="GO:0007187">
    <property type="term" value="P:G protein-coupled receptor signaling pathway, coupled to cyclic nucleotide second messenger"/>
    <property type="evidence" value="ECO:0007669"/>
    <property type="project" value="TreeGrafter"/>
</dbReference>
<feature type="region of interest" description="Disordered" evidence="11">
    <location>
        <begin position="351"/>
        <end position="382"/>
    </location>
</feature>
<dbReference type="InterPro" id="IPR000995">
    <property type="entry name" value="Musac_Ach_rcpt"/>
</dbReference>
<dbReference type="GO" id="GO:0030425">
    <property type="term" value="C:dendrite"/>
    <property type="evidence" value="ECO:0007669"/>
    <property type="project" value="TreeGrafter"/>
</dbReference>
<dbReference type="PANTHER" id="PTHR24247">
    <property type="entry name" value="5-HYDROXYTRYPTAMINE RECEPTOR"/>
    <property type="match status" value="1"/>
</dbReference>
<dbReference type="Proteomes" id="UP000014500">
    <property type="component" value="Unassembled WGS sequence"/>
</dbReference>
<comment type="similarity">
    <text evidence="2 10">Belongs to the G-protein coupled receptor 1 family.</text>
</comment>
<feature type="compositionally biased region" description="Low complexity" evidence="11">
    <location>
        <begin position="254"/>
        <end position="263"/>
    </location>
</feature>
<dbReference type="InterPro" id="IPR017452">
    <property type="entry name" value="GPCR_Rhodpsn_7TM"/>
</dbReference>
<keyword evidence="8 10" id="KW-0675">Receptor</keyword>
<evidence type="ECO:0000259" key="13">
    <source>
        <dbReference type="PROSITE" id="PS50262"/>
    </source>
</evidence>
<evidence type="ECO:0000313" key="15">
    <source>
        <dbReference type="Proteomes" id="UP000014500"/>
    </source>
</evidence>
<keyword evidence="9 10" id="KW-0807">Transducer</keyword>
<accession>T1J5S4</accession>
<evidence type="ECO:0000256" key="10">
    <source>
        <dbReference type="RuleBase" id="RU000688"/>
    </source>
</evidence>
<name>T1J5S4_STRMM</name>
<evidence type="ECO:0000256" key="8">
    <source>
        <dbReference type="ARBA" id="ARBA00023170"/>
    </source>
</evidence>
<feature type="region of interest" description="Disordered" evidence="11">
    <location>
        <begin position="416"/>
        <end position="436"/>
    </location>
</feature>
<keyword evidence="6 10" id="KW-0297">G-protein coupled receptor</keyword>
<feature type="region of interest" description="Disordered" evidence="11">
    <location>
        <begin position="229"/>
        <end position="276"/>
    </location>
</feature>
<feature type="compositionally biased region" description="Polar residues" evidence="11">
    <location>
        <begin position="427"/>
        <end position="436"/>
    </location>
</feature>
<evidence type="ECO:0000256" key="5">
    <source>
        <dbReference type="ARBA" id="ARBA00022989"/>
    </source>
</evidence>
<keyword evidence="3" id="KW-1003">Cell membrane</keyword>
<protein>
    <recommendedName>
        <fullName evidence="13">G-protein coupled receptors family 1 profile domain-containing protein</fullName>
    </recommendedName>
</protein>
<evidence type="ECO:0000256" key="3">
    <source>
        <dbReference type="ARBA" id="ARBA00022475"/>
    </source>
</evidence>
<dbReference type="EMBL" id="JH431868">
    <property type="status" value="NOT_ANNOTATED_CDS"/>
    <property type="molecule type" value="Genomic_DNA"/>
</dbReference>